<evidence type="ECO:0000313" key="8">
    <source>
        <dbReference type="Proteomes" id="UP000621500"/>
    </source>
</evidence>
<dbReference type="Pfam" id="PF02899">
    <property type="entry name" value="Phage_int_SAM_1"/>
    <property type="match status" value="1"/>
</dbReference>
<dbReference type="InterPro" id="IPR010998">
    <property type="entry name" value="Integrase_recombinase_N"/>
</dbReference>
<keyword evidence="2 4" id="KW-0238">DNA-binding</keyword>
<dbReference type="InterPro" id="IPR004107">
    <property type="entry name" value="Integrase_SAM-like_N"/>
</dbReference>
<feature type="domain" description="Tyr recombinase" evidence="5">
    <location>
        <begin position="191"/>
        <end position="367"/>
    </location>
</feature>
<name>A0ABQ4EK45_9ACTN</name>
<organism evidence="7 8">
    <name type="scientific">Plantactinospora mayteni</name>
    <dbReference type="NCBI Taxonomy" id="566021"/>
    <lineage>
        <taxon>Bacteria</taxon>
        <taxon>Bacillati</taxon>
        <taxon>Actinomycetota</taxon>
        <taxon>Actinomycetes</taxon>
        <taxon>Micromonosporales</taxon>
        <taxon>Micromonosporaceae</taxon>
        <taxon>Plantactinospora</taxon>
    </lineage>
</organism>
<dbReference type="InterPro" id="IPR013762">
    <property type="entry name" value="Integrase-like_cat_sf"/>
</dbReference>
<sequence length="395" mass="43794">MGVREELLEGCGGLPQLGEVVATGRGSLPFALVDCAGAEVEAVSRFLRDLALSDCSPLTVRSYAMDLLRWWRILVALQVDWQQATADEVAVMVGWLRSAPNPQRRPAADHAAVNPRTGKPLLQAGYARATINHALSVVSAFYTFHAQHGRGPVVNPVPVSPRRRALLSHRGPMVPVPVRRRAPLRQKQPDAPPRAIPDLLWDELFAALSCVRDQALMALFVSSAARASELLGLTGDRVDWAGQRFWVVSKGSRLVEPVPASPQALTLLALYLDEAGLPAPGQPVWRTLRGEPRPLSYWALRRMLQRVNTRLGTNWTFHDLRHTAATRMANDSALTLPQVQTILRHRNIADTLRYVRTDIDELFSRLQQHFRRPRVEQIRPAAGYAAEDMAVVFGG</sequence>
<evidence type="ECO:0000256" key="3">
    <source>
        <dbReference type="ARBA" id="ARBA00023172"/>
    </source>
</evidence>
<dbReference type="Gene3D" id="1.10.443.10">
    <property type="entry name" value="Intergrase catalytic core"/>
    <property type="match status" value="1"/>
</dbReference>
<accession>A0ABQ4EK45</accession>
<dbReference type="Proteomes" id="UP000621500">
    <property type="component" value="Unassembled WGS sequence"/>
</dbReference>
<dbReference type="InterPro" id="IPR002104">
    <property type="entry name" value="Integrase_catalytic"/>
</dbReference>
<evidence type="ECO:0000259" key="6">
    <source>
        <dbReference type="PROSITE" id="PS51900"/>
    </source>
</evidence>
<dbReference type="CDD" id="cd00397">
    <property type="entry name" value="DNA_BRE_C"/>
    <property type="match status" value="1"/>
</dbReference>
<dbReference type="PANTHER" id="PTHR30349">
    <property type="entry name" value="PHAGE INTEGRASE-RELATED"/>
    <property type="match status" value="1"/>
</dbReference>
<dbReference type="InterPro" id="IPR011010">
    <property type="entry name" value="DNA_brk_join_enz"/>
</dbReference>
<dbReference type="PROSITE" id="PS51900">
    <property type="entry name" value="CB"/>
    <property type="match status" value="1"/>
</dbReference>
<dbReference type="PROSITE" id="PS51898">
    <property type="entry name" value="TYR_RECOMBINASE"/>
    <property type="match status" value="1"/>
</dbReference>
<evidence type="ECO:0000259" key="5">
    <source>
        <dbReference type="PROSITE" id="PS51898"/>
    </source>
</evidence>
<gene>
    <name evidence="7" type="ORF">Pma05_11640</name>
</gene>
<proteinExistence type="predicted"/>
<dbReference type="Gene3D" id="1.10.150.130">
    <property type="match status" value="1"/>
</dbReference>
<evidence type="ECO:0000313" key="7">
    <source>
        <dbReference type="EMBL" id="GIG94591.1"/>
    </source>
</evidence>
<dbReference type="EMBL" id="BONX01000007">
    <property type="protein sequence ID" value="GIG94591.1"/>
    <property type="molecule type" value="Genomic_DNA"/>
</dbReference>
<evidence type="ECO:0000256" key="2">
    <source>
        <dbReference type="ARBA" id="ARBA00023125"/>
    </source>
</evidence>
<evidence type="ECO:0000256" key="4">
    <source>
        <dbReference type="PROSITE-ProRule" id="PRU01248"/>
    </source>
</evidence>
<feature type="domain" description="Core-binding (CB)" evidence="6">
    <location>
        <begin position="37"/>
        <end position="146"/>
    </location>
</feature>
<dbReference type="PANTHER" id="PTHR30349:SF81">
    <property type="entry name" value="TYROSINE RECOMBINASE XERC"/>
    <property type="match status" value="1"/>
</dbReference>
<keyword evidence="3" id="KW-0233">DNA recombination</keyword>
<dbReference type="SUPFAM" id="SSF56349">
    <property type="entry name" value="DNA breaking-rejoining enzymes"/>
    <property type="match status" value="1"/>
</dbReference>
<keyword evidence="1" id="KW-0229">DNA integration</keyword>
<comment type="caution">
    <text evidence="7">The sequence shown here is derived from an EMBL/GenBank/DDBJ whole genome shotgun (WGS) entry which is preliminary data.</text>
</comment>
<reference evidence="7 8" key="1">
    <citation type="submission" date="2021-01" db="EMBL/GenBank/DDBJ databases">
        <title>Whole genome shotgun sequence of Plantactinospora mayteni NBRC 109088.</title>
        <authorList>
            <person name="Komaki H."/>
            <person name="Tamura T."/>
        </authorList>
    </citation>
    <scope>NUCLEOTIDE SEQUENCE [LARGE SCALE GENOMIC DNA]</scope>
    <source>
        <strain evidence="7 8">NBRC 109088</strain>
    </source>
</reference>
<protein>
    <submittedName>
        <fullName evidence="7">Integrase</fullName>
    </submittedName>
</protein>
<evidence type="ECO:0000256" key="1">
    <source>
        <dbReference type="ARBA" id="ARBA00022908"/>
    </source>
</evidence>
<dbReference type="Pfam" id="PF00589">
    <property type="entry name" value="Phage_integrase"/>
    <property type="match status" value="1"/>
</dbReference>
<dbReference type="RefSeq" id="WP_203856241.1">
    <property type="nucleotide sequence ID" value="NZ_BAAAZQ010000005.1"/>
</dbReference>
<dbReference type="InterPro" id="IPR044068">
    <property type="entry name" value="CB"/>
</dbReference>
<keyword evidence="8" id="KW-1185">Reference proteome</keyword>
<dbReference type="InterPro" id="IPR050090">
    <property type="entry name" value="Tyrosine_recombinase_XerCD"/>
</dbReference>